<dbReference type="OrthoDB" id="2604938at2"/>
<dbReference type="KEGG" id="pyg:AWM70_17165"/>
<organism evidence="1 2">
    <name type="scientific">Paenibacillus yonginensis</name>
    <dbReference type="NCBI Taxonomy" id="1462996"/>
    <lineage>
        <taxon>Bacteria</taxon>
        <taxon>Bacillati</taxon>
        <taxon>Bacillota</taxon>
        <taxon>Bacilli</taxon>
        <taxon>Bacillales</taxon>
        <taxon>Paenibacillaceae</taxon>
        <taxon>Paenibacillus</taxon>
    </lineage>
</organism>
<accession>A0A1B1N3V9</accession>
<protein>
    <submittedName>
        <fullName evidence="1">Uncharacterized protein</fullName>
    </submittedName>
</protein>
<dbReference type="STRING" id="1462996.AWM70_17165"/>
<dbReference type="AlphaFoldDB" id="A0A1B1N3V9"/>
<dbReference type="EMBL" id="CP014167">
    <property type="protein sequence ID" value="ANS76099.1"/>
    <property type="molecule type" value="Genomic_DNA"/>
</dbReference>
<name>A0A1B1N3V9_9BACL</name>
<gene>
    <name evidence="1" type="ORF">AWM70_17165</name>
</gene>
<evidence type="ECO:0000313" key="1">
    <source>
        <dbReference type="EMBL" id="ANS76099.1"/>
    </source>
</evidence>
<proteinExistence type="predicted"/>
<evidence type="ECO:0000313" key="2">
    <source>
        <dbReference type="Proteomes" id="UP000092573"/>
    </source>
</evidence>
<dbReference type="InterPro" id="IPR045527">
    <property type="entry name" value="DUF6470"/>
</dbReference>
<reference evidence="1 2" key="1">
    <citation type="submission" date="2016-01" db="EMBL/GenBank/DDBJ databases">
        <title>Complete Genome Sequence of Paenibacillus yonginensis DCY84, a novel Plant Growth-Promoting Bacteria with Elicitation of Induced Systemic Resistance.</title>
        <authorList>
            <person name="Kim Y.J."/>
            <person name="Yang D.C."/>
            <person name="Sukweenadhi J."/>
        </authorList>
    </citation>
    <scope>NUCLEOTIDE SEQUENCE [LARGE SCALE GENOMIC DNA]</scope>
    <source>
        <strain evidence="1 2">DCY84</strain>
    </source>
</reference>
<sequence length="131" mass="14911">MGIDVSLSPNWGQYRPADITIRIKQAELTTDWTNVYNDMDLKRPEKLRKDLSGKTNAEFTQSVAEKAQEGDRIGNLARNEKNAFGHVAFERFTRFGQKETNIALVPSQGVYIDFRSYPPEIHVEARGVLPK</sequence>
<dbReference type="Proteomes" id="UP000092573">
    <property type="component" value="Chromosome"/>
</dbReference>
<dbReference type="Pfam" id="PF20074">
    <property type="entry name" value="DUF6470"/>
    <property type="match status" value="1"/>
</dbReference>
<dbReference type="RefSeq" id="WP_068698425.1">
    <property type="nucleotide sequence ID" value="NZ_CP014167.1"/>
</dbReference>
<keyword evidence="2" id="KW-1185">Reference proteome</keyword>